<dbReference type="AlphaFoldDB" id="A0A076INU1"/>
<dbReference type="KEGG" id="bdo:EL88_06070"/>
<dbReference type="EMBL" id="CP046176">
    <property type="protein sequence ID" value="QJR76230.1"/>
    <property type="molecule type" value="Genomic_DNA"/>
</dbReference>
<evidence type="ECO:0000313" key="6">
    <source>
        <dbReference type="EMBL" id="TDA76479.1"/>
    </source>
</evidence>
<reference evidence="5 8" key="1">
    <citation type="submission" date="2018-08" db="EMBL/GenBank/DDBJ databases">
        <title>A genome reference for cultivated species of the human gut microbiota.</title>
        <authorList>
            <person name="Zou Y."/>
            <person name="Xue W."/>
            <person name="Luo G."/>
        </authorList>
    </citation>
    <scope>NUCLEOTIDE SEQUENCE [LARGE SCALE GENOMIC DNA]</scope>
    <source>
        <strain evidence="5 8">AF14-1AC</strain>
    </source>
</reference>
<dbReference type="EMBL" id="VVZA01000001">
    <property type="protein sequence ID" value="KAA5408221.1"/>
    <property type="molecule type" value="Genomic_DNA"/>
</dbReference>
<dbReference type="Proteomes" id="UP000347681">
    <property type="component" value="Unassembled WGS sequence"/>
</dbReference>
<organism evidence="5 8">
    <name type="scientific">Phocaeicola dorei</name>
    <dbReference type="NCBI Taxonomy" id="357276"/>
    <lineage>
        <taxon>Bacteria</taxon>
        <taxon>Pseudomonadati</taxon>
        <taxon>Bacteroidota</taxon>
        <taxon>Bacteroidia</taxon>
        <taxon>Bacteroidales</taxon>
        <taxon>Bacteroidaceae</taxon>
        <taxon>Phocaeicola</taxon>
    </lineage>
</organism>
<dbReference type="EMBL" id="QRZL01000003">
    <property type="protein sequence ID" value="RGV80414.1"/>
    <property type="molecule type" value="Genomic_DNA"/>
</dbReference>
<protein>
    <submittedName>
        <fullName evidence="5">Uncharacterized protein</fullName>
    </submittedName>
</protein>
<dbReference type="EMBL" id="SLTX01000001">
    <property type="protein sequence ID" value="TDB07227.1"/>
    <property type="molecule type" value="Genomic_DNA"/>
</dbReference>
<evidence type="ECO:0000313" key="14">
    <source>
        <dbReference type="Proteomes" id="UP000500949"/>
    </source>
</evidence>
<gene>
    <name evidence="5" type="ORF">DWW04_05190</name>
    <name evidence="6" type="ORF">E1I98_09000</name>
    <name evidence="7" type="ORF">E1J06_07260</name>
    <name evidence="3" type="ORF">F2Y51_02180</name>
    <name evidence="2" type="ORF">F2Y58_03305</name>
    <name evidence="1" type="ORF">F2Y61_05915</name>
    <name evidence="4" type="ORF">GKD17_07395</name>
</gene>
<evidence type="ECO:0000313" key="4">
    <source>
        <dbReference type="EMBL" id="QJR76230.1"/>
    </source>
</evidence>
<dbReference type="KEGG" id="bdh:GV66_13985"/>
<reference evidence="11 12" key="2">
    <citation type="journal article" date="2019" name="Nat. Med.">
        <title>A library of human gut bacterial isolates paired with longitudinal multiomics data enables mechanistic microbiome research.</title>
        <authorList>
            <person name="Poyet M."/>
            <person name="Groussin M."/>
            <person name="Gibbons S.M."/>
            <person name="Avila-Pacheco J."/>
            <person name="Jiang X."/>
            <person name="Kearney S.M."/>
            <person name="Perrotta A.R."/>
            <person name="Berdy B."/>
            <person name="Zhao S."/>
            <person name="Lieberman T.D."/>
            <person name="Swanson P.K."/>
            <person name="Smith M."/>
            <person name="Roesemann S."/>
            <person name="Alexander J.E."/>
            <person name="Rich S.A."/>
            <person name="Livny J."/>
            <person name="Vlamakis H."/>
            <person name="Clish C."/>
            <person name="Bullock K."/>
            <person name="Deik A."/>
            <person name="Scott J."/>
            <person name="Pierce K.A."/>
            <person name="Xavier R.J."/>
            <person name="Alm E.J."/>
        </authorList>
    </citation>
    <scope>NUCLEOTIDE SEQUENCE [LARGE SCALE GENOMIC DNA]</scope>
    <source>
        <strain evidence="2 13">BIOML-A1</strain>
        <strain evidence="3 12">BIOML-A4</strain>
        <strain evidence="1 11">BIOML-A5</strain>
    </source>
</reference>
<dbReference type="Proteomes" id="UP000294527">
    <property type="component" value="Unassembled WGS sequence"/>
</dbReference>
<dbReference type="Proteomes" id="UP000441162">
    <property type="component" value="Unassembled WGS sequence"/>
</dbReference>
<evidence type="ECO:0000313" key="3">
    <source>
        <dbReference type="EMBL" id="KAA5408221.1"/>
    </source>
</evidence>
<dbReference type="Proteomes" id="UP000481616">
    <property type="component" value="Unassembled WGS sequence"/>
</dbReference>
<name>A0A076INU1_9BACT</name>
<proteinExistence type="predicted"/>
<evidence type="ECO:0000313" key="9">
    <source>
        <dbReference type="Proteomes" id="UP000294527"/>
    </source>
</evidence>
<dbReference type="Proteomes" id="UP000283678">
    <property type="component" value="Unassembled WGS sequence"/>
</dbReference>
<dbReference type="EMBL" id="SLTU01000001">
    <property type="protein sequence ID" value="TDA76479.1"/>
    <property type="molecule type" value="Genomic_DNA"/>
</dbReference>
<dbReference type="Proteomes" id="UP000500949">
    <property type="component" value="Chromosome"/>
</dbReference>
<sequence>MVMKGFYSVRKNKCIHTNSFSSVGQSIITLLYFTFPISSIALVRFQEATFPPTGVFRILIQILPDPAPSSMNSCAKHKFLSLKDKDVFPKQ</sequence>
<evidence type="ECO:0000313" key="5">
    <source>
        <dbReference type="EMBL" id="RGV80414.1"/>
    </source>
</evidence>
<reference evidence="9 10" key="3">
    <citation type="journal article" date="2019" name="Nat. Microbiol.">
        <title>Genomic variation and strain-specific functional adaptation in the human gut microbiome during early life.</title>
        <authorList>
            <person name="Vatanen T."/>
            <person name="Plichta D.R."/>
            <person name="Somani J."/>
            <person name="Munch P.C."/>
            <person name="Arthur T.D."/>
            <person name="Hall A.B."/>
            <person name="Rudolf S."/>
            <person name="Oakeley E.J."/>
            <person name="Ke X."/>
            <person name="Young R.A."/>
            <person name="Haiser H.J."/>
            <person name="Kolde R."/>
            <person name="Yassour M."/>
            <person name="Luopajarvi K."/>
            <person name="Siljander H."/>
            <person name="Virtanen S.M."/>
            <person name="Ilonen J."/>
            <person name="Uibo R."/>
            <person name="Tillmann V."/>
            <person name="Mokurov S."/>
            <person name="Dorshakova N."/>
            <person name="Porter J.A."/>
            <person name="McHardy A.C."/>
            <person name="Lahdesmaki H."/>
            <person name="Vlamakis H."/>
            <person name="Huttenhower C."/>
            <person name="Knip M."/>
            <person name="Xavier R.J."/>
        </authorList>
    </citation>
    <scope>NUCLEOTIDE SEQUENCE [LARGE SCALE GENOMIC DNA]</scope>
    <source>
        <strain evidence="6 9">RJX1047</strain>
        <strain evidence="7 10">RJX1052</strain>
    </source>
</reference>
<dbReference type="EMBL" id="VVYY01000002">
    <property type="protein sequence ID" value="KAA5400374.1"/>
    <property type="molecule type" value="Genomic_DNA"/>
</dbReference>
<evidence type="ECO:0000313" key="8">
    <source>
        <dbReference type="Proteomes" id="UP000283678"/>
    </source>
</evidence>
<dbReference type="Proteomes" id="UP000294834">
    <property type="component" value="Unassembled WGS sequence"/>
</dbReference>
<reference evidence="4 14" key="4">
    <citation type="submission" date="2019-11" db="EMBL/GenBank/DDBJ databases">
        <title>Complete genome sequence of Bacteroides dorei DSM 17855.</title>
        <authorList>
            <person name="Russell J.T."/>
        </authorList>
    </citation>
    <scope>NUCLEOTIDE SEQUENCE [LARGE SCALE GENOMIC DNA]</scope>
    <source>
        <strain evidence="4 14">DSM 17855</strain>
    </source>
</reference>
<evidence type="ECO:0000313" key="10">
    <source>
        <dbReference type="Proteomes" id="UP000294834"/>
    </source>
</evidence>
<evidence type="ECO:0000313" key="12">
    <source>
        <dbReference type="Proteomes" id="UP000441162"/>
    </source>
</evidence>
<accession>A0A076INU1</accession>
<evidence type="ECO:0000313" key="11">
    <source>
        <dbReference type="Proteomes" id="UP000347681"/>
    </source>
</evidence>
<evidence type="ECO:0000313" key="13">
    <source>
        <dbReference type="Proteomes" id="UP000481616"/>
    </source>
</evidence>
<evidence type="ECO:0000313" key="7">
    <source>
        <dbReference type="EMBL" id="TDB07227.1"/>
    </source>
</evidence>
<evidence type="ECO:0000313" key="1">
    <source>
        <dbReference type="EMBL" id="KAA5385363.1"/>
    </source>
</evidence>
<evidence type="ECO:0000313" key="2">
    <source>
        <dbReference type="EMBL" id="KAA5400374.1"/>
    </source>
</evidence>
<dbReference type="EMBL" id="VVZB01000002">
    <property type="protein sequence ID" value="KAA5385363.1"/>
    <property type="molecule type" value="Genomic_DNA"/>
</dbReference>